<evidence type="ECO:0000256" key="9">
    <source>
        <dbReference type="ARBA" id="ARBA00023004"/>
    </source>
</evidence>
<keyword evidence="6 13" id="KW-0479">Metal-binding</keyword>
<dbReference type="GO" id="GO:0004527">
    <property type="term" value="F:exonuclease activity"/>
    <property type="evidence" value="ECO:0007669"/>
    <property type="project" value="UniProtKB-KW"/>
</dbReference>
<accession>A0A927BWH8</accession>
<name>A0A927BWH8_9BACL</name>
<dbReference type="EMBL" id="JACXIZ010000055">
    <property type="protein sequence ID" value="MBD2848156.1"/>
    <property type="molecule type" value="Genomic_DNA"/>
</dbReference>
<dbReference type="AlphaFoldDB" id="A0A927BWH8"/>
<comment type="function">
    <text evidence="13">CRISPR (clustered regularly interspaced short palindromic repeat) is an adaptive immune system that provides protection against mobile genetic elements (viruses, transposable elements and conjugative plasmids). CRISPR clusters contain sequences complementary to antecedent mobile elements and target invading nucleic acids. CRISPR clusters are transcribed and processed into CRISPR RNA (crRNA).</text>
</comment>
<comment type="similarity">
    <text evidence="2 13">Belongs to the CRISPR-associated exonuclease Cas4 family.</text>
</comment>
<dbReference type="GO" id="GO:0051536">
    <property type="term" value="F:iron-sulfur cluster binding"/>
    <property type="evidence" value="ECO:0007669"/>
    <property type="project" value="UniProtKB-KW"/>
</dbReference>
<comment type="cofactor">
    <cofactor evidence="1">
        <name>[4Fe-4S] cluster</name>
        <dbReference type="ChEBI" id="CHEBI:49883"/>
    </cofactor>
</comment>
<dbReference type="EC" id="3.1.12.1" evidence="3 13"/>
<feature type="domain" description="DUF83" evidence="14">
    <location>
        <begin position="13"/>
        <end position="201"/>
    </location>
</feature>
<keyword evidence="12 13" id="KW-0464">Manganese</keyword>
<dbReference type="GO" id="GO:0051607">
    <property type="term" value="P:defense response to virus"/>
    <property type="evidence" value="ECO:0007669"/>
    <property type="project" value="UniProtKB-KW"/>
</dbReference>
<keyword evidence="16" id="KW-1185">Reference proteome</keyword>
<dbReference type="InterPro" id="IPR051827">
    <property type="entry name" value="Cas4_exonuclease"/>
</dbReference>
<evidence type="ECO:0000256" key="12">
    <source>
        <dbReference type="ARBA" id="ARBA00023211"/>
    </source>
</evidence>
<comment type="caution">
    <text evidence="15">The sequence shown here is derived from an EMBL/GenBank/DDBJ whole genome shotgun (WGS) entry which is preliminary data.</text>
</comment>
<dbReference type="RefSeq" id="WP_190921256.1">
    <property type="nucleotide sequence ID" value="NZ_JACXIZ010000055.1"/>
</dbReference>
<protein>
    <recommendedName>
        <fullName evidence="4 13">CRISPR-associated exonuclease Cas4</fullName>
        <ecNumber evidence="3 13">3.1.12.1</ecNumber>
    </recommendedName>
</protein>
<dbReference type="GO" id="GO:0046872">
    <property type="term" value="F:metal ion binding"/>
    <property type="evidence" value="ECO:0007669"/>
    <property type="project" value="UniProtKB-KW"/>
</dbReference>
<evidence type="ECO:0000256" key="6">
    <source>
        <dbReference type="ARBA" id="ARBA00022723"/>
    </source>
</evidence>
<evidence type="ECO:0000256" key="5">
    <source>
        <dbReference type="ARBA" id="ARBA00022722"/>
    </source>
</evidence>
<keyword evidence="7 13" id="KW-0378">Hydrolase</keyword>
<evidence type="ECO:0000313" key="15">
    <source>
        <dbReference type="EMBL" id="MBD2848156.1"/>
    </source>
</evidence>
<gene>
    <name evidence="15" type="primary">cas4</name>
    <name evidence="15" type="ORF">IDH44_23420</name>
</gene>
<reference evidence="15" key="1">
    <citation type="submission" date="2020-09" db="EMBL/GenBank/DDBJ databases">
        <title>A novel bacterium of genus Paenibacillus, isolated from South China Sea.</title>
        <authorList>
            <person name="Huang H."/>
            <person name="Mo K."/>
            <person name="Hu Y."/>
        </authorList>
    </citation>
    <scope>NUCLEOTIDE SEQUENCE</scope>
    <source>
        <strain evidence="15">IB182496</strain>
    </source>
</reference>
<organism evidence="15 16">
    <name type="scientific">Paenibacillus sabuli</name>
    <dbReference type="NCBI Taxonomy" id="2772509"/>
    <lineage>
        <taxon>Bacteria</taxon>
        <taxon>Bacillati</taxon>
        <taxon>Bacillota</taxon>
        <taxon>Bacilli</taxon>
        <taxon>Bacillales</taxon>
        <taxon>Paenibacillaceae</taxon>
        <taxon>Paenibacillus</taxon>
    </lineage>
</organism>
<dbReference type="InterPro" id="IPR013343">
    <property type="entry name" value="CRISPR-assoc_prot_Cas4"/>
</dbReference>
<dbReference type="Proteomes" id="UP000621560">
    <property type="component" value="Unassembled WGS sequence"/>
</dbReference>
<evidence type="ECO:0000256" key="1">
    <source>
        <dbReference type="ARBA" id="ARBA00001966"/>
    </source>
</evidence>
<evidence type="ECO:0000256" key="8">
    <source>
        <dbReference type="ARBA" id="ARBA00022839"/>
    </source>
</evidence>
<evidence type="ECO:0000256" key="11">
    <source>
        <dbReference type="ARBA" id="ARBA00023118"/>
    </source>
</evidence>
<evidence type="ECO:0000256" key="13">
    <source>
        <dbReference type="RuleBase" id="RU365022"/>
    </source>
</evidence>
<evidence type="ECO:0000256" key="10">
    <source>
        <dbReference type="ARBA" id="ARBA00023014"/>
    </source>
</evidence>
<keyword evidence="11 13" id="KW-0051">Antiviral defense</keyword>
<dbReference type="InterPro" id="IPR022765">
    <property type="entry name" value="Dna2/Cas4_DUF83"/>
</dbReference>
<comment type="cofactor">
    <cofactor evidence="13">
        <name>Mg(2+)</name>
        <dbReference type="ChEBI" id="CHEBI:18420"/>
    </cofactor>
    <cofactor evidence="13">
        <name>Mn(2+)</name>
        <dbReference type="ChEBI" id="CHEBI:29035"/>
    </cofactor>
    <text evidence="13">Mg(2+) or Mn(2+) required for ssDNA cleavage activity.</text>
</comment>
<evidence type="ECO:0000256" key="3">
    <source>
        <dbReference type="ARBA" id="ARBA00012768"/>
    </source>
</evidence>
<dbReference type="PANTHER" id="PTHR36531:SF6">
    <property type="entry name" value="DNA REPLICATION ATP-DEPENDENT HELICASE_NUCLEASE DNA2"/>
    <property type="match status" value="1"/>
</dbReference>
<evidence type="ECO:0000259" key="14">
    <source>
        <dbReference type="Pfam" id="PF01930"/>
    </source>
</evidence>
<keyword evidence="10 13" id="KW-0411">Iron-sulfur</keyword>
<keyword evidence="9 13" id="KW-0408">Iron</keyword>
<dbReference type="PANTHER" id="PTHR36531">
    <property type="entry name" value="CRISPR-ASSOCIATED EXONUCLEASE CAS4"/>
    <property type="match status" value="1"/>
</dbReference>
<proteinExistence type="inferred from homology"/>
<dbReference type="Pfam" id="PF01930">
    <property type="entry name" value="Cas_Cas4"/>
    <property type="match status" value="1"/>
</dbReference>
<dbReference type="Gene3D" id="3.90.320.10">
    <property type="match status" value="1"/>
</dbReference>
<evidence type="ECO:0000313" key="16">
    <source>
        <dbReference type="Proteomes" id="UP000621560"/>
    </source>
</evidence>
<sequence>MGYNDEDDFLMISEIQHFQFCKRQWALIHIEQQWEENVRTVEGQHLHQKADQPFVREKRGDKLVVRAMAVQSRELGLSGRCDVVEFLRDEERGVPIHGADGRHLPVPVEYKRGKPKRGAEDVLQLAAQAVCLEEMLLCEVGRGELYYHEIRQRVPVPLTAVLKAQVKETVLEMQEHRRRNHTPKVKTGPHCRSCSLQHRCLPGMLGKRSVGSYIAAKLGEEGKAGEEGEVGE</sequence>
<dbReference type="NCBIfam" id="TIGR00372">
    <property type="entry name" value="cas4"/>
    <property type="match status" value="1"/>
</dbReference>
<evidence type="ECO:0000256" key="7">
    <source>
        <dbReference type="ARBA" id="ARBA00022801"/>
    </source>
</evidence>
<evidence type="ECO:0000256" key="2">
    <source>
        <dbReference type="ARBA" id="ARBA00009189"/>
    </source>
</evidence>
<keyword evidence="8 13" id="KW-0269">Exonuclease</keyword>
<keyword evidence="5 13" id="KW-0540">Nuclease</keyword>
<evidence type="ECO:0000256" key="4">
    <source>
        <dbReference type="ARBA" id="ARBA00020049"/>
    </source>
</evidence>
<dbReference type="InterPro" id="IPR011604">
    <property type="entry name" value="PDDEXK-like_dom_sf"/>
</dbReference>
<comment type="cofactor">
    <cofactor evidence="13">
        <name>iron-sulfur cluster</name>
        <dbReference type="ChEBI" id="CHEBI:30408"/>
    </cofactor>
</comment>